<dbReference type="GO" id="GO:0005737">
    <property type="term" value="C:cytoplasm"/>
    <property type="evidence" value="ECO:0007669"/>
    <property type="project" value="TreeGrafter"/>
</dbReference>
<dbReference type="InterPro" id="IPR008271">
    <property type="entry name" value="Ser/Thr_kinase_AS"/>
</dbReference>
<reference evidence="8" key="1">
    <citation type="submission" date="2021-02" db="EMBL/GenBank/DDBJ databases">
        <authorList>
            <person name="Dougan E. K."/>
            <person name="Rhodes N."/>
            <person name="Thang M."/>
            <person name="Chan C."/>
        </authorList>
    </citation>
    <scope>NUCLEOTIDE SEQUENCE</scope>
</reference>
<dbReference type="GO" id="GO:0005524">
    <property type="term" value="F:ATP binding"/>
    <property type="evidence" value="ECO:0007669"/>
    <property type="project" value="UniProtKB-KW"/>
</dbReference>
<sequence length="151" mass="16992">MDSQDVSAPFNSTYNAKQAEDRARVEREIQLLKLLRHPHVVQLFEVIETAGALYLIMEYASGGDLFHYIVENQRVPEPQACRFFHHIMAGVEHLHAMNIAHRDLKPENLLLDEQNCVKIADFGLSKRFDDNQLLSTACGSPCLGPSSFSGP</sequence>
<dbReference type="Proteomes" id="UP000601435">
    <property type="component" value="Unassembled WGS sequence"/>
</dbReference>
<comment type="caution">
    <text evidence="8">The sequence shown here is derived from an EMBL/GenBank/DDBJ whole genome shotgun (WGS) entry which is preliminary data.</text>
</comment>
<keyword evidence="9" id="KW-1185">Reference proteome</keyword>
<evidence type="ECO:0000256" key="4">
    <source>
        <dbReference type="ARBA" id="ARBA00022741"/>
    </source>
</evidence>
<evidence type="ECO:0000256" key="6">
    <source>
        <dbReference type="ARBA" id="ARBA00022840"/>
    </source>
</evidence>
<proteinExistence type="predicted"/>
<keyword evidence="3" id="KW-0808">Transferase</keyword>
<dbReference type="PANTHER" id="PTHR24346">
    <property type="entry name" value="MAP/MICROTUBULE AFFINITY-REGULATING KINASE"/>
    <property type="match status" value="1"/>
</dbReference>
<dbReference type="Pfam" id="PF00069">
    <property type="entry name" value="Pkinase"/>
    <property type="match status" value="1"/>
</dbReference>
<feature type="domain" description="Protein kinase" evidence="7">
    <location>
        <begin position="1"/>
        <end position="151"/>
    </location>
</feature>
<dbReference type="InterPro" id="IPR000719">
    <property type="entry name" value="Prot_kinase_dom"/>
</dbReference>
<evidence type="ECO:0000313" key="8">
    <source>
        <dbReference type="EMBL" id="CAE7915206.1"/>
    </source>
</evidence>
<dbReference type="AlphaFoldDB" id="A0A813BPK1"/>
<dbReference type="Gene3D" id="1.10.510.10">
    <property type="entry name" value="Transferase(Phosphotransferase) domain 1"/>
    <property type="match status" value="1"/>
</dbReference>
<evidence type="ECO:0000256" key="2">
    <source>
        <dbReference type="ARBA" id="ARBA00022527"/>
    </source>
</evidence>
<evidence type="ECO:0000256" key="1">
    <source>
        <dbReference type="ARBA" id="ARBA00011245"/>
    </source>
</evidence>
<dbReference type="PROSITE" id="PS50011">
    <property type="entry name" value="PROTEIN_KINASE_DOM"/>
    <property type="match status" value="1"/>
</dbReference>
<dbReference type="PROSITE" id="PS00108">
    <property type="entry name" value="PROTEIN_KINASE_ST"/>
    <property type="match status" value="1"/>
</dbReference>
<dbReference type="EMBL" id="CAJNJA010075568">
    <property type="protein sequence ID" value="CAE7915206.1"/>
    <property type="molecule type" value="Genomic_DNA"/>
</dbReference>
<keyword evidence="4" id="KW-0547">Nucleotide-binding</keyword>
<dbReference type="FunFam" id="1.10.510.10:FF:000571">
    <property type="entry name" value="Maternal embryonic leucine zipper kinase"/>
    <property type="match status" value="1"/>
</dbReference>
<dbReference type="InterPro" id="IPR011009">
    <property type="entry name" value="Kinase-like_dom_sf"/>
</dbReference>
<keyword evidence="5" id="KW-0418">Kinase</keyword>
<dbReference type="GO" id="GO:0004674">
    <property type="term" value="F:protein serine/threonine kinase activity"/>
    <property type="evidence" value="ECO:0007669"/>
    <property type="project" value="UniProtKB-KW"/>
</dbReference>
<dbReference type="PANTHER" id="PTHR24346:SF82">
    <property type="entry name" value="KP78A-RELATED"/>
    <property type="match status" value="1"/>
</dbReference>
<keyword evidence="6" id="KW-0067">ATP-binding</keyword>
<dbReference type="SUPFAM" id="SSF56112">
    <property type="entry name" value="Protein kinase-like (PK-like)"/>
    <property type="match status" value="1"/>
</dbReference>
<evidence type="ECO:0000259" key="7">
    <source>
        <dbReference type="PROSITE" id="PS50011"/>
    </source>
</evidence>
<evidence type="ECO:0000256" key="3">
    <source>
        <dbReference type="ARBA" id="ARBA00022679"/>
    </source>
</evidence>
<comment type="subunit">
    <text evidence="1">Monomer.</text>
</comment>
<protein>
    <submittedName>
        <fullName evidence="8">Aak-2 protein</fullName>
    </submittedName>
</protein>
<evidence type="ECO:0000313" key="9">
    <source>
        <dbReference type="Proteomes" id="UP000601435"/>
    </source>
</evidence>
<dbReference type="SMART" id="SM00220">
    <property type="entry name" value="S_TKc"/>
    <property type="match status" value="1"/>
</dbReference>
<name>A0A813BPK1_9DINO</name>
<gene>
    <name evidence="8" type="primary">aak-2</name>
    <name evidence="8" type="ORF">SNEC2469_LOCUS31339</name>
</gene>
<accession>A0A813BPK1</accession>
<feature type="non-terminal residue" evidence="8">
    <location>
        <position position="1"/>
    </location>
</feature>
<dbReference type="GO" id="GO:0035556">
    <property type="term" value="P:intracellular signal transduction"/>
    <property type="evidence" value="ECO:0007669"/>
    <property type="project" value="TreeGrafter"/>
</dbReference>
<keyword evidence="2" id="KW-0723">Serine/threonine-protein kinase</keyword>
<dbReference type="OrthoDB" id="193931at2759"/>
<evidence type="ECO:0000256" key="5">
    <source>
        <dbReference type="ARBA" id="ARBA00022777"/>
    </source>
</evidence>
<organism evidence="8 9">
    <name type="scientific">Symbiodinium necroappetens</name>
    <dbReference type="NCBI Taxonomy" id="1628268"/>
    <lineage>
        <taxon>Eukaryota</taxon>
        <taxon>Sar</taxon>
        <taxon>Alveolata</taxon>
        <taxon>Dinophyceae</taxon>
        <taxon>Suessiales</taxon>
        <taxon>Symbiodiniaceae</taxon>
        <taxon>Symbiodinium</taxon>
    </lineage>
</organism>